<proteinExistence type="predicted"/>
<evidence type="ECO:0000313" key="2">
    <source>
        <dbReference type="EMBL" id="KYQ89241.1"/>
    </source>
</evidence>
<dbReference type="Proteomes" id="UP000076078">
    <property type="component" value="Unassembled WGS sequence"/>
</dbReference>
<evidence type="ECO:0000256" key="1">
    <source>
        <dbReference type="SAM" id="SignalP"/>
    </source>
</evidence>
<dbReference type="PANTHER" id="PTHR33459:SF7">
    <property type="entry name" value="DD-GDCA PROTEIN"/>
    <property type="match status" value="1"/>
</dbReference>
<dbReference type="OMA" id="CASAFEC"/>
<sequence>MKSVLLILSVLFVFTGLVYSQDCSTLGACVEEGGKCTGANTTPLAGPDYGSIDGQILMCSSGLYCRFPQPPITLAAGDFGVCTPIAQVGDLCDDETTCTYGAFCYNPSNESPMTCQWGYYATLNESCTTSMQCVHGLECDVEESMCVVDRENLNDDTVCSQDSHCLSNQYCDTTANDNNGACVSTLATGADCTRNTQCKPTDVCGGSSADTKCTPAFSTASNGDCTDDSECDISSSLTCTSGKCTAINFTPSSTNCSDTTSCSAGSYESCQCSGNSGVCKSTFYSAPAECKSSLTSFLTCLNENNCATIFSGQQFVAPDSCAYDNCGSEFCDLASNCQHLGSTCVTEPLAATICTSSSSILSASVATIFVVLLAIFF</sequence>
<feature type="signal peptide" evidence="1">
    <location>
        <begin position="1"/>
        <end position="20"/>
    </location>
</feature>
<comment type="caution">
    <text evidence="2">The sequence shown here is derived from an EMBL/GenBank/DDBJ whole genome shotgun (WGS) entry which is preliminary data.</text>
</comment>
<organism evidence="2 3">
    <name type="scientific">Tieghemostelium lacteum</name>
    <name type="common">Slime mold</name>
    <name type="synonym">Dictyostelium lacteum</name>
    <dbReference type="NCBI Taxonomy" id="361077"/>
    <lineage>
        <taxon>Eukaryota</taxon>
        <taxon>Amoebozoa</taxon>
        <taxon>Evosea</taxon>
        <taxon>Eumycetozoa</taxon>
        <taxon>Dictyostelia</taxon>
        <taxon>Dictyosteliales</taxon>
        <taxon>Raperosteliaceae</taxon>
        <taxon>Tieghemostelium</taxon>
    </lineage>
</organism>
<protein>
    <submittedName>
        <fullName evidence="2">Uncharacterized protein</fullName>
    </submittedName>
</protein>
<feature type="chain" id="PRO_5007592854" evidence="1">
    <location>
        <begin position="21"/>
        <end position="377"/>
    </location>
</feature>
<dbReference type="InParanoid" id="A0A151Z5L4"/>
<reference evidence="2 3" key="1">
    <citation type="submission" date="2015-12" db="EMBL/GenBank/DDBJ databases">
        <title>Dictyostelia acquired genes for synthesis and detection of signals that induce cell-type specialization by lateral gene transfer from prokaryotes.</title>
        <authorList>
            <person name="Gloeckner G."/>
            <person name="Schaap P."/>
        </authorList>
    </citation>
    <scope>NUCLEOTIDE SEQUENCE [LARGE SCALE GENOMIC DNA]</scope>
    <source>
        <strain evidence="2 3">TK</strain>
    </source>
</reference>
<keyword evidence="1" id="KW-0732">Signal</keyword>
<evidence type="ECO:0000313" key="3">
    <source>
        <dbReference type="Proteomes" id="UP000076078"/>
    </source>
</evidence>
<dbReference type="OrthoDB" id="23972at2759"/>
<dbReference type="InterPro" id="IPR052326">
    <property type="entry name" value="Diff-Dev_Assoc_Protein"/>
</dbReference>
<keyword evidence="3" id="KW-1185">Reference proteome</keyword>
<accession>A0A151Z5L4</accession>
<dbReference type="AlphaFoldDB" id="A0A151Z5L4"/>
<name>A0A151Z5L4_TIELA</name>
<gene>
    <name evidence="2" type="ORF">DLAC_09896</name>
</gene>
<dbReference type="PANTHER" id="PTHR33459">
    <property type="entry name" value="DD-GDCA PROTEIN"/>
    <property type="match status" value="1"/>
</dbReference>
<dbReference type="EMBL" id="LODT01000041">
    <property type="protein sequence ID" value="KYQ89241.1"/>
    <property type="molecule type" value="Genomic_DNA"/>
</dbReference>